<dbReference type="GO" id="GO:2001070">
    <property type="term" value="F:starch binding"/>
    <property type="evidence" value="ECO:0007669"/>
    <property type="project" value="InterPro"/>
</dbReference>
<dbReference type="RefSeq" id="WP_166510125.1">
    <property type="nucleotide sequence ID" value="NZ_VNHM01000001.1"/>
</dbReference>
<accession>A0A5S4ZXE6</accession>
<dbReference type="Proteomes" id="UP000323166">
    <property type="component" value="Unassembled WGS sequence"/>
</dbReference>
<evidence type="ECO:0000313" key="3">
    <source>
        <dbReference type="Proteomes" id="UP000323166"/>
    </source>
</evidence>
<dbReference type="AlphaFoldDB" id="A0A5S4ZXE6"/>
<keyword evidence="3" id="KW-1185">Reference proteome</keyword>
<evidence type="ECO:0000313" key="2">
    <source>
        <dbReference type="EMBL" id="TYO97751.1"/>
    </source>
</evidence>
<protein>
    <submittedName>
        <fullName evidence="2">Putative carbohydrate-binding protein with starch-binding CBM53</fullName>
    </submittedName>
</protein>
<feature type="domain" description="Carbohydrate binding module family 25" evidence="1">
    <location>
        <begin position="25"/>
        <end position="106"/>
    </location>
</feature>
<dbReference type="SMART" id="SM01066">
    <property type="entry name" value="CBM_25"/>
    <property type="match status" value="1"/>
</dbReference>
<organism evidence="2 3">
    <name type="scientific">Desulfallas thermosapovorans DSM 6562</name>
    <dbReference type="NCBI Taxonomy" id="1121431"/>
    <lineage>
        <taxon>Bacteria</taxon>
        <taxon>Bacillati</taxon>
        <taxon>Bacillota</taxon>
        <taxon>Clostridia</taxon>
        <taxon>Eubacteriales</taxon>
        <taxon>Desulfallaceae</taxon>
        <taxon>Desulfallas</taxon>
    </lineage>
</organism>
<reference evidence="2 3" key="1">
    <citation type="submission" date="2019-07" db="EMBL/GenBank/DDBJ databases">
        <title>Genomic Encyclopedia of Type Strains, Phase I: the one thousand microbial genomes (KMG-I) project.</title>
        <authorList>
            <person name="Kyrpides N."/>
        </authorList>
    </citation>
    <scope>NUCLEOTIDE SEQUENCE [LARGE SCALE GENOMIC DNA]</scope>
    <source>
        <strain evidence="2 3">DSM 6562</strain>
    </source>
</reference>
<dbReference type="InterPro" id="IPR013783">
    <property type="entry name" value="Ig-like_fold"/>
</dbReference>
<dbReference type="EMBL" id="VNHM01000001">
    <property type="protein sequence ID" value="TYO97751.1"/>
    <property type="molecule type" value="Genomic_DNA"/>
</dbReference>
<dbReference type="InterPro" id="IPR005085">
    <property type="entry name" value="CBM25"/>
</dbReference>
<sequence length="106" mass="12227">MSTLSPFTFSSPIQGVQVKPLTQDGKEIRIRYSGILNQKGARQVWMHAGNGEGGDWEEPKDYLMEKTNDGWEQTVDIKGKQFNFCFRDDAHNWDNNNGANWIYRIT</sequence>
<dbReference type="Gene3D" id="2.60.40.10">
    <property type="entry name" value="Immunoglobulins"/>
    <property type="match status" value="1"/>
</dbReference>
<gene>
    <name evidence="2" type="ORF">LX24_00032</name>
</gene>
<proteinExistence type="predicted"/>
<dbReference type="Pfam" id="PF16760">
    <property type="entry name" value="CBM53"/>
    <property type="match status" value="1"/>
</dbReference>
<comment type="caution">
    <text evidence="2">The sequence shown here is derived from an EMBL/GenBank/DDBJ whole genome shotgun (WGS) entry which is preliminary data.</text>
</comment>
<name>A0A5S4ZXE6_9FIRM</name>
<evidence type="ECO:0000259" key="1">
    <source>
        <dbReference type="SMART" id="SM01066"/>
    </source>
</evidence>